<sequence length="103" mass="11941">MLALWARCPEYAHSSHRHPNFAPHGAHVLLVAQATRLQLWKRSLKKHRLMCPHNIYFLKITLQAFMLATADLDLSDGMMEPSSFNTVSKCFRYMSKWRSVSPL</sequence>
<name>A0A7R9YRE0_9CHLO</name>
<dbReference type="AlphaFoldDB" id="A0A7R9YRE0"/>
<organism evidence="1">
    <name type="scientific">Chlamydomonas euryale</name>
    <dbReference type="NCBI Taxonomy" id="1486919"/>
    <lineage>
        <taxon>Eukaryota</taxon>
        <taxon>Viridiplantae</taxon>
        <taxon>Chlorophyta</taxon>
        <taxon>core chlorophytes</taxon>
        <taxon>Chlorophyceae</taxon>
        <taxon>CS clade</taxon>
        <taxon>Chlamydomonadales</taxon>
        <taxon>Chlamydomonadaceae</taxon>
        <taxon>Chlamydomonas</taxon>
    </lineage>
</organism>
<accession>A0A7R9YRE0</accession>
<reference evidence="1" key="1">
    <citation type="submission" date="2021-01" db="EMBL/GenBank/DDBJ databases">
        <authorList>
            <person name="Corre E."/>
            <person name="Pelletier E."/>
            <person name="Niang G."/>
            <person name="Scheremetjew M."/>
            <person name="Finn R."/>
            <person name="Kale V."/>
            <person name="Holt S."/>
            <person name="Cochrane G."/>
            <person name="Meng A."/>
            <person name="Brown T."/>
            <person name="Cohen L."/>
        </authorList>
    </citation>
    <scope>NUCLEOTIDE SEQUENCE</scope>
    <source>
        <strain evidence="1">CCMP219</strain>
    </source>
</reference>
<proteinExistence type="predicted"/>
<dbReference type="EMBL" id="HBEC01007596">
    <property type="protein sequence ID" value="CAD8283410.1"/>
    <property type="molecule type" value="Transcribed_RNA"/>
</dbReference>
<evidence type="ECO:0000313" key="1">
    <source>
        <dbReference type="EMBL" id="CAD8283410.1"/>
    </source>
</evidence>
<protein>
    <submittedName>
        <fullName evidence="1">Uncharacterized protein</fullName>
    </submittedName>
</protein>
<gene>
    <name evidence="1" type="ORF">CEUR00632_LOCUS3445</name>
</gene>